<evidence type="ECO:0000313" key="5">
    <source>
        <dbReference type="EMBL" id="MDR7339309.1"/>
    </source>
</evidence>
<evidence type="ECO:0000313" key="7">
    <source>
        <dbReference type="Proteomes" id="UP001183604"/>
    </source>
</evidence>
<feature type="transmembrane region" description="Helical" evidence="3">
    <location>
        <begin position="54"/>
        <end position="75"/>
    </location>
</feature>
<dbReference type="Proteomes" id="UP001145799">
    <property type="component" value="Unassembled WGS sequence"/>
</dbReference>
<keyword evidence="3" id="KW-0472">Membrane</keyword>
<reference evidence="4" key="1">
    <citation type="submission" date="2022-12" db="EMBL/GenBank/DDBJ databases">
        <title>Gycomyces niveus sp.nov., a novel actinomycete isolated from soil in Shouguang.</title>
        <authorList>
            <person name="Yang X."/>
        </authorList>
    </citation>
    <scope>NUCLEOTIDE SEQUENCE</scope>
    <source>
        <strain evidence="4">DSM 44724</strain>
    </source>
</reference>
<proteinExistence type="predicted"/>
<reference evidence="5 7" key="2">
    <citation type="submission" date="2023-07" db="EMBL/GenBank/DDBJ databases">
        <title>Sequencing the genomes of 1000 actinobacteria strains.</title>
        <authorList>
            <person name="Klenk H.-P."/>
        </authorList>
    </citation>
    <scope>NUCLEOTIDE SEQUENCE [LARGE SCALE GENOMIC DNA]</scope>
    <source>
        <strain evidence="5 7">DSM 44724</strain>
    </source>
</reference>
<name>A0A9X3PHR2_9ACTN</name>
<keyword evidence="7" id="KW-1185">Reference proteome</keyword>
<keyword evidence="1" id="KW-0175">Coiled coil</keyword>
<dbReference type="AlphaFoldDB" id="A0A9X3PHR2"/>
<feature type="region of interest" description="Disordered" evidence="2">
    <location>
        <begin position="151"/>
        <end position="179"/>
    </location>
</feature>
<accession>A0A9X3PHR2</accession>
<feature type="coiled-coil region" evidence="1">
    <location>
        <begin position="78"/>
        <end position="105"/>
    </location>
</feature>
<gene>
    <name evidence="5" type="ORF">J2S69_003028</name>
    <name evidence="4" type="ORF">O2L01_04630</name>
</gene>
<feature type="transmembrane region" description="Helical" evidence="3">
    <location>
        <begin position="12"/>
        <end position="39"/>
    </location>
</feature>
<dbReference type="Proteomes" id="UP001183604">
    <property type="component" value="Unassembled WGS sequence"/>
</dbReference>
<evidence type="ECO:0000313" key="4">
    <source>
        <dbReference type="EMBL" id="MDA1384260.1"/>
    </source>
</evidence>
<evidence type="ECO:0000313" key="6">
    <source>
        <dbReference type="Proteomes" id="UP001145799"/>
    </source>
</evidence>
<dbReference type="EMBL" id="JAPZVQ010000002">
    <property type="protein sequence ID" value="MDA1384260.1"/>
    <property type="molecule type" value="Genomic_DNA"/>
</dbReference>
<evidence type="ECO:0000256" key="3">
    <source>
        <dbReference type="SAM" id="Phobius"/>
    </source>
</evidence>
<sequence length="378" mass="42630">MDGKHSWHLRAPLTIVLLIWIGVAWIAVLLIGLAIWGAFGQPPLDGPLSGRERFLLITTPVALATATVVMIRVVITARDHELSKINQAETQRHNVEQRITDLHIRAAGLLESDKAHIRVTALHDLERLAQANPHLRQSVVDEFCFYLKQPYEPPAREPQSPHRPPAEASEPANLQPSFRRRRKTSGLMLLLMTTAVDYLNERSAPSTTPVREQHEDDDSDDKKADSASERRVRLHAQTILARHLRPNDPENFWTDIDLNLSEAALENINLSDCEVRNIDLSYATLYGEFNLQRIHIRGRAFVLLAHFHRHGSILFQDAIFDGPMSFNAAELNGLAVDSFEGAKARARARLPQGQRHLLPRGLRLEAVPEGAEYARLIR</sequence>
<feature type="region of interest" description="Disordered" evidence="2">
    <location>
        <begin position="201"/>
        <end position="230"/>
    </location>
</feature>
<keyword evidence="3" id="KW-0812">Transmembrane</keyword>
<evidence type="ECO:0000256" key="1">
    <source>
        <dbReference type="SAM" id="Coils"/>
    </source>
</evidence>
<evidence type="ECO:0008006" key="8">
    <source>
        <dbReference type="Google" id="ProtNLM"/>
    </source>
</evidence>
<organism evidence="4 6">
    <name type="scientific">Glycomyces lechevalierae</name>
    <dbReference type="NCBI Taxonomy" id="256034"/>
    <lineage>
        <taxon>Bacteria</taxon>
        <taxon>Bacillati</taxon>
        <taxon>Actinomycetota</taxon>
        <taxon>Actinomycetes</taxon>
        <taxon>Glycomycetales</taxon>
        <taxon>Glycomycetaceae</taxon>
        <taxon>Glycomyces</taxon>
    </lineage>
</organism>
<dbReference type="RefSeq" id="WP_270120688.1">
    <property type="nucleotide sequence ID" value="NZ_BAAAOM010000004.1"/>
</dbReference>
<evidence type="ECO:0000256" key="2">
    <source>
        <dbReference type="SAM" id="MobiDB-lite"/>
    </source>
</evidence>
<feature type="compositionally biased region" description="Basic and acidic residues" evidence="2">
    <location>
        <begin position="220"/>
        <end position="230"/>
    </location>
</feature>
<keyword evidence="3" id="KW-1133">Transmembrane helix</keyword>
<comment type="caution">
    <text evidence="4">The sequence shown here is derived from an EMBL/GenBank/DDBJ whole genome shotgun (WGS) entry which is preliminary data.</text>
</comment>
<dbReference type="EMBL" id="JAVDYD010000001">
    <property type="protein sequence ID" value="MDR7339309.1"/>
    <property type="molecule type" value="Genomic_DNA"/>
</dbReference>
<protein>
    <recommendedName>
        <fullName evidence="8">Pentapeptide repeat-containing protein</fullName>
    </recommendedName>
</protein>